<feature type="non-terminal residue" evidence="1">
    <location>
        <position position="1"/>
    </location>
</feature>
<proteinExistence type="predicted"/>
<organism evidence="1 2">
    <name type="scientific">Basidiobolus ranarum</name>
    <dbReference type="NCBI Taxonomy" id="34480"/>
    <lineage>
        <taxon>Eukaryota</taxon>
        <taxon>Fungi</taxon>
        <taxon>Fungi incertae sedis</taxon>
        <taxon>Zoopagomycota</taxon>
        <taxon>Entomophthoromycotina</taxon>
        <taxon>Basidiobolomycetes</taxon>
        <taxon>Basidiobolales</taxon>
        <taxon>Basidiobolaceae</taxon>
        <taxon>Basidiobolus</taxon>
    </lineage>
</organism>
<keyword evidence="2" id="KW-1185">Reference proteome</keyword>
<dbReference type="Proteomes" id="UP001479436">
    <property type="component" value="Unassembled WGS sequence"/>
</dbReference>
<comment type="caution">
    <text evidence="1">The sequence shown here is derived from an EMBL/GenBank/DDBJ whole genome shotgun (WGS) entry which is preliminary data.</text>
</comment>
<sequence length="55" mass="6111">SLSPRSLATSIKRPCPVHDAPTYYAEVLAVPSRQFLGVCISAISDEYPELEKKYL</sequence>
<evidence type="ECO:0000313" key="2">
    <source>
        <dbReference type="Proteomes" id="UP001479436"/>
    </source>
</evidence>
<gene>
    <name evidence="1" type="ORF">K7432_015894</name>
</gene>
<dbReference type="EMBL" id="JASJQH010009208">
    <property type="protein sequence ID" value="KAK9680572.1"/>
    <property type="molecule type" value="Genomic_DNA"/>
</dbReference>
<protein>
    <submittedName>
        <fullName evidence="1">Uncharacterized protein</fullName>
    </submittedName>
</protein>
<reference evidence="1 2" key="1">
    <citation type="submission" date="2023-04" db="EMBL/GenBank/DDBJ databases">
        <title>Genome of Basidiobolus ranarum AG-B5.</title>
        <authorList>
            <person name="Stajich J.E."/>
            <person name="Carter-House D."/>
            <person name="Gryganskyi A."/>
        </authorList>
    </citation>
    <scope>NUCLEOTIDE SEQUENCE [LARGE SCALE GENOMIC DNA]</scope>
    <source>
        <strain evidence="1 2">AG-B5</strain>
    </source>
</reference>
<evidence type="ECO:0000313" key="1">
    <source>
        <dbReference type="EMBL" id="KAK9680572.1"/>
    </source>
</evidence>
<name>A0ABR2VNB4_9FUNG</name>
<accession>A0ABR2VNB4</accession>